<keyword evidence="3" id="KW-1185">Reference proteome</keyword>
<evidence type="ECO:0000313" key="2">
    <source>
        <dbReference type="EMBL" id="WAH42494.1"/>
    </source>
</evidence>
<dbReference type="EMBL" id="CP104067">
    <property type="protein sequence ID" value="WAH42494.1"/>
    <property type="molecule type" value="Genomic_DNA"/>
</dbReference>
<name>A0ABY6ZHU1_9BACL</name>
<dbReference type="Proteomes" id="UP001164761">
    <property type="component" value="Chromosome"/>
</dbReference>
<gene>
    <name evidence="1" type="ORF">NZD89_02930</name>
    <name evidence="2" type="ORF">NZD89_03105</name>
</gene>
<proteinExistence type="predicted"/>
<reference evidence="1" key="1">
    <citation type="submission" date="2022-08" db="EMBL/GenBank/DDBJ databases">
        <title>Alicyclobacillus fastidiosus DSM 17978, complete genome.</title>
        <authorList>
            <person name="Wang Q."/>
            <person name="Cai R."/>
            <person name="Wang Z."/>
        </authorList>
    </citation>
    <scope>NUCLEOTIDE SEQUENCE</scope>
    <source>
        <strain evidence="1">DSM 17978</strain>
    </source>
</reference>
<dbReference type="EMBL" id="CP104067">
    <property type="protein sequence ID" value="WAH42469.1"/>
    <property type="molecule type" value="Genomic_DNA"/>
</dbReference>
<protein>
    <submittedName>
        <fullName evidence="1">Uncharacterized protein</fullName>
    </submittedName>
</protein>
<evidence type="ECO:0000313" key="1">
    <source>
        <dbReference type="EMBL" id="WAH42469.1"/>
    </source>
</evidence>
<sequence>MSTTDAIYENKTVMAARDVILSRQKGIRSLLPFIGPAFIAAVGPDRLSQCRSVDWQQ</sequence>
<organism evidence="1 3">
    <name type="scientific">Alicyclobacillus fastidiosus</name>
    <dbReference type="NCBI Taxonomy" id="392011"/>
    <lineage>
        <taxon>Bacteria</taxon>
        <taxon>Bacillati</taxon>
        <taxon>Bacillota</taxon>
        <taxon>Bacilli</taxon>
        <taxon>Bacillales</taxon>
        <taxon>Alicyclobacillaceae</taxon>
        <taxon>Alicyclobacillus</taxon>
    </lineage>
</organism>
<accession>A0ABY6ZHU1</accession>
<evidence type="ECO:0000313" key="3">
    <source>
        <dbReference type="Proteomes" id="UP001164761"/>
    </source>
</evidence>
<dbReference type="RefSeq" id="WP_268006351.1">
    <property type="nucleotide sequence ID" value="NZ_BSUT01000001.1"/>
</dbReference>